<comment type="subcellular location">
    <subcellularLocation>
        <location evidence="1">Membrane</location>
        <topology evidence="1">Multi-pass membrane protein</topology>
    </subcellularLocation>
</comment>
<feature type="transmembrane region" description="Helical" evidence="7">
    <location>
        <begin position="251"/>
        <end position="272"/>
    </location>
</feature>
<dbReference type="EMBL" id="JACMSC010000006">
    <property type="protein sequence ID" value="KAG6518997.1"/>
    <property type="molecule type" value="Genomic_DNA"/>
</dbReference>
<feature type="transmembrane region" description="Helical" evidence="7">
    <location>
        <begin position="590"/>
        <end position="610"/>
    </location>
</feature>
<dbReference type="InterPro" id="IPR000109">
    <property type="entry name" value="POT_fam"/>
</dbReference>
<evidence type="ECO:0000256" key="2">
    <source>
        <dbReference type="ARBA" id="ARBA00005982"/>
    </source>
</evidence>
<dbReference type="SUPFAM" id="SSF103473">
    <property type="entry name" value="MFS general substrate transporter"/>
    <property type="match status" value="1"/>
</dbReference>
<comment type="similarity">
    <text evidence="2">Belongs to the major facilitator superfamily. Proton-dependent oligopeptide transporter (POT/PTR) (TC 2.A.17) family.</text>
</comment>
<dbReference type="Proteomes" id="UP000734854">
    <property type="component" value="Unassembled WGS sequence"/>
</dbReference>
<evidence type="ECO:0000256" key="7">
    <source>
        <dbReference type="SAM" id="Phobius"/>
    </source>
</evidence>
<feature type="transmembrane region" description="Helical" evidence="7">
    <location>
        <begin position="138"/>
        <end position="158"/>
    </location>
</feature>
<feature type="compositionally biased region" description="Low complexity" evidence="6">
    <location>
        <begin position="627"/>
        <end position="641"/>
    </location>
</feature>
<evidence type="ECO:0000256" key="1">
    <source>
        <dbReference type="ARBA" id="ARBA00004141"/>
    </source>
</evidence>
<keyword evidence="3 7" id="KW-0812">Transmembrane</keyword>
<evidence type="ECO:0000313" key="9">
    <source>
        <dbReference type="Proteomes" id="UP000734854"/>
    </source>
</evidence>
<accession>A0A8J5HCZ5</accession>
<name>A0A8J5HCZ5_ZINOF</name>
<feature type="transmembrane region" description="Helical" evidence="7">
    <location>
        <begin position="386"/>
        <end position="405"/>
    </location>
</feature>
<evidence type="ECO:0000256" key="3">
    <source>
        <dbReference type="ARBA" id="ARBA00022692"/>
    </source>
</evidence>
<feature type="compositionally biased region" description="Basic and acidic residues" evidence="6">
    <location>
        <begin position="25"/>
        <end position="43"/>
    </location>
</feature>
<evidence type="ECO:0000256" key="6">
    <source>
        <dbReference type="SAM" id="MobiDB-lite"/>
    </source>
</evidence>
<organism evidence="8 9">
    <name type="scientific">Zingiber officinale</name>
    <name type="common">Ginger</name>
    <name type="synonym">Amomum zingiber</name>
    <dbReference type="NCBI Taxonomy" id="94328"/>
    <lineage>
        <taxon>Eukaryota</taxon>
        <taxon>Viridiplantae</taxon>
        <taxon>Streptophyta</taxon>
        <taxon>Embryophyta</taxon>
        <taxon>Tracheophyta</taxon>
        <taxon>Spermatophyta</taxon>
        <taxon>Magnoliopsida</taxon>
        <taxon>Liliopsida</taxon>
        <taxon>Zingiberales</taxon>
        <taxon>Zingiberaceae</taxon>
        <taxon>Zingiber</taxon>
    </lineage>
</organism>
<dbReference type="CDD" id="cd17416">
    <property type="entry name" value="MFS_NPF1_2"/>
    <property type="match status" value="1"/>
</dbReference>
<dbReference type="Gene3D" id="1.20.1250.20">
    <property type="entry name" value="MFS general substrate transporter like domains"/>
    <property type="match status" value="1"/>
</dbReference>
<comment type="caution">
    <text evidence="8">The sequence shown here is derived from an EMBL/GenBank/DDBJ whole genome shotgun (WGS) entry which is preliminary data.</text>
</comment>
<reference evidence="8 9" key="1">
    <citation type="submission" date="2020-08" db="EMBL/GenBank/DDBJ databases">
        <title>Plant Genome Project.</title>
        <authorList>
            <person name="Zhang R.-G."/>
        </authorList>
    </citation>
    <scope>NUCLEOTIDE SEQUENCE [LARGE SCALE GENOMIC DNA]</scope>
    <source>
        <tissue evidence="8">Rhizome</tissue>
    </source>
</reference>
<protein>
    <submittedName>
        <fullName evidence="8">Uncharacterized protein</fullName>
    </submittedName>
</protein>
<feature type="transmembrane region" description="Helical" evidence="7">
    <location>
        <begin position="82"/>
        <end position="101"/>
    </location>
</feature>
<dbReference type="GO" id="GO:0016020">
    <property type="term" value="C:membrane"/>
    <property type="evidence" value="ECO:0007669"/>
    <property type="project" value="UniProtKB-SubCell"/>
</dbReference>
<gene>
    <name evidence="8" type="ORF">ZIOFF_022485</name>
</gene>
<keyword evidence="5 7" id="KW-0472">Membrane</keyword>
<evidence type="ECO:0000256" key="4">
    <source>
        <dbReference type="ARBA" id="ARBA00022989"/>
    </source>
</evidence>
<feature type="transmembrane region" description="Helical" evidence="7">
    <location>
        <begin position="226"/>
        <end position="245"/>
    </location>
</feature>
<feature type="transmembrane region" description="Helical" evidence="7">
    <location>
        <begin position="107"/>
        <end position="126"/>
    </location>
</feature>
<dbReference type="AlphaFoldDB" id="A0A8J5HCZ5"/>
<proteinExistence type="inferred from homology"/>
<feature type="transmembrane region" description="Helical" evidence="7">
    <location>
        <begin position="417"/>
        <end position="437"/>
    </location>
</feature>
<dbReference type="Pfam" id="PF00854">
    <property type="entry name" value="PTR2"/>
    <property type="match status" value="1"/>
</dbReference>
<dbReference type="PANTHER" id="PTHR11654">
    <property type="entry name" value="OLIGOPEPTIDE TRANSPORTER-RELATED"/>
    <property type="match status" value="1"/>
</dbReference>
<feature type="transmembrane region" description="Helical" evidence="7">
    <location>
        <begin position="498"/>
        <end position="522"/>
    </location>
</feature>
<sequence>MTRQRKVIDHHNIYRFTHCESFSPKREKERKEAVGGRESEGQRSEATMEASEAGLAASEPQIKYRGWKTMPFLIGNETFEKLATIGTLGNLLVYLTTFFHMKSVEAATILNVFNGTTNLATILGAFVSDSYLGRYNTLAWASIASLLGMLFLTLTAAVPALHPPRCAEGQTCVEATPWQLAFLSIAFVFLVVGSGGIRPCNIAFGADQFDPTTDSGKRGINSFFNWYYFTLTVAVTVSATVIIYIQNYLSWALGFCIPTVLMILSCAFFFVASSIYVKVKPEGSPVTSIVQVVAAAAKKRRRVELPDDPKNCLHDPPHLSSLVTKLPHTDQFNLDQLRFLDKAAAVCPGDEICEDGKARNPWRLCSVQQVETVKCMLRIIPIWSSGIIYFIAVAQQNTYVVFQALQSDKRISGHFEIPAASFTIFASLALTLWIVLYDRVAIPFLHHCARKEDGISPLKRMGVGILLSVMSMFVSGAVEVRRRGIALREPTLGVNPGSGAIAAMSSFWLVPQLLLIGVSEALNLVSQLEFYYKQFPENMRSLAGSLLFCGVAIASYLSGLLVNIVQRTTSEGVEDDGWLAGDLNKGRLELFYYMIGSIGALNFVFFVLFARWYRYKNPAESDDGSVSSPASASSSPPASASASASAFASASLVETNASLAPPFMANLDVQRK</sequence>
<feature type="transmembrane region" description="Helical" evidence="7">
    <location>
        <begin position="178"/>
        <end position="197"/>
    </location>
</feature>
<evidence type="ECO:0000313" key="8">
    <source>
        <dbReference type="EMBL" id="KAG6518997.1"/>
    </source>
</evidence>
<keyword evidence="4 7" id="KW-1133">Transmembrane helix</keyword>
<evidence type="ECO:0000256" key="5">
    <source>
        <dbReference type="ARBA" id="ARBA00023136"/>
    </source>
</evidence>
<keyword evidence="9" id="KW-1185">Reference proteome</keyword>
<dbReference type="InterPro" id="IPR036259">
    <property type="entry name" value="MFS_trans_sf"/>
</dbReference>
<dbReference type="GO" id="GO:0022857">
    <property type="term" value="F:transmembrane transporter activity"/>
    <property type="evidence" value="ECO:0007669"/>
    <property type="project" value="InterPro"/>
</dbReference>
<feature type="transmembrane region" description="Helical" evidence="7">
    <location>
        <begin position="542"/>
        <end position="565"/>
    </location>
</feature>
<feature type="region of interest" description="Disordered" evidence="6">
    <location>
        <begin position="620"/>
        <end position="641"/>
    </location>
</feature>
<feature type="transmembrane region" description="Helical" evidence="7">
    <location>
        <begin position="458"/>
        <end position="478"/>
    </location>
</feature>
<feature type="region of interest" description="Disordered" evidence="6">
    <location>
        <begin position="25"/>
        <end position="53"/>
    </location>
</feature>